<accession>A0A517VKX7</accession>
<feature type="transmembrane region" description="Helical" evidence="2">
    <location>
        <begin position="34"/>
        <end position="53"/>
    </location>
</feature>
<dbReference type="EMBL" id="CP036343">
    <property type="protein sequence ID" value="QDT93674.1"/>
    <property type="molecule type" value="Genomic_DNA"/>
</dbReference>
<name>A0A517VKX7_9PLAN</name>
<gene>
    <name evidence="3" type="ORF">Pan161_53560</name>
</gene>
<evidence type="ECO:0000256" key="1">
    <source>
        <dbReference type="SAM" id="MobiDB-lite"/>
    </source>
</evidence>
<feature type="region of interest" description="Disordered" evidence="1">
    <location>
        <begin position="1"/>
        <end position="27"/>
    </location>
</feature>
<evidence type="ECO:0000313" key="4">
    <source>
        <dbReference type="Proteomes" id="UP000316855"/>
    </source>
</evidence>
<protein>
    <submittedName>
        <fullName evidence="3">Uncharacterized protein</fullName>
    </submittedName>
</protein>
<keyword evidence="4" id="KW-1185">Reference proteome</keyword>
<keyword evidence="2" id="KW-0472">Membrane</keyword>
<evidence type="ECO:0000256" key="2">
    <source>
        <dbReference type="SAM" id="Phobius"/>
    </source>
</evidence>
<evidence type="ECO:0000313" key="3">
    <source>
        <dbReference type="EMBL" id="QDT93674.1"/>
    </source>
</evidence>
<sequence>MNQSKHKQDQHSDSKGNAHHQGHPSYWKGAHRDWRTYVAVILMLAGMVVYVMTMDLSEQPADTPQPPAAIDAGE</sequence>
<proteinExistence type="predicted"/>
<reference evidence="3 4" key="1">
    <citation type="submission" date="2019-02" db="EMBL/GenBank/DDBJ databases">
        <title>Deep-cultivation of Planctomycetes and their phenomic and genomic characterization uncovers novel biology.</title>
        <authorList>
            <person name="Wiegand S."/>
            <person name="Jogler M."/>
            <person name="Boedeker C."/>
            <person name="Pinto D."/>
            <person name="Vollmers J."/>
            <person name="Rivas-Marin E."/>
            <person name="Kohn T."/>
            <person name="Peeters S.H."/>
            <person name="Heuer A."/>
            <person name="Rast P."/>
            <person name="Oberbeckmann S."/>
            <person name="Bunk B."/>
            <person name="Jeske O."/>
            <person name="Meyerdierks A."/>
            <person name="Storesund J.E."/>
            <person name="Kallscheuer N."/>
            <person name="Luecker S."/>
            <person name="Lage O.M."/>
            <person name="Pohl T."/>
            <person name="Merkel B.J."/>
            <person name="Hornburger P."/>
            <person name="Mueller R.-W."/>
            <person name="Bruemmer F."/>
            <person name="Labrenz M."/>
            <person name="Spormann A.M."/>
            <person name="Op den Camp H."/>
            <person name="Overmann J."/>
            <person name="Amann R."/>
            <person name="Jetten M.S.M."/>
            <person name="Mascher T."/>
            <person name="Medema M.H."/>
            <person name="Devos D.P."/>
            <person name="Kaster A.-K."/>
            <person name="Ovreas L."/>
            <person name="Rohde M."/>
            <person name="Galperin M.Y."/>
            <person name="Jogler C."/>
        </authorList>
    </citation>
    <scope>NUCLEOTIDE SEQUENCE [LARGE SCALE GENOMIC DNA]</scope>
    <source>
        <strain evidence="3 4">Pan161</strain>
    </source>
</reference>
<dbReference type="KEGG" id="gax:Pan161_53560"/>
<feature type="compositionally biased region" description="Basic and acidic residues" evidence="1">
    <location>
        <begin position="1"/>
        <end position="16"/>
    </location>
</feature>
<dbReference type="OrthoDB" id="292533at2"/>
<dbReference type="Proteomes" id="UP000316855">
    <property type="component" value="Chromosome"/>
</dbReference>
<dbReference type="AlphaFoldDB" id="A0A517VKX7"/>
<dbReference type="RefSeq" id="WP_145231653.1">
    <property type="nucleotide sequence ID" value="NZ_CP036343.1"/>
</dbReference>
<keyword evidence="2" id="KW-0812">Transmembrane</keyword>
<organism evidence="3 4">
    <name type="scientific">Gimesia algae</name>
    <dbReference type="NCBI Taxonomy" id="2527971"/>
    <lineage>
        <taxon>Bacteria</taxon>
        <taxon>Pseudomonadati</taxon>
        <taxon>Planctomycetota</taxon>
        <taxon>Planctomycetia</taxon>
        <taxon>Planctomycetales</taxon>
        <taxon>Planctomycetaceae</taxon>
        <taxon>Gimesia</taxon>
    </lineage>
</organism>
<keyword evidence="2" id="KW-1133">Transmembrane helix</keyword>